<gene>
    <name evidence="1" type="ORF">CLV56_3213</name>
</gene>
<accession>A0A0B2BE75</accession>
<dbReference type="Gene3D" id="2.60.300.12">
    <property type="entry name" value="HesB-like domain"/>
    <property type="match status" value="1"/>
</dbReference>
<name>A0A0B2BE75_9ACTN</name>
<evidence type="ECO:0000313" key="1">
    <source>
        <dbReference type="EMBL" id="PJJ53721.1"/>
    </source>
</evidence>
<keyword evidence="2" id="KW-1185">Reference proteome</keyword>
<sequence length="92" mass="9456">MLTLTENASQIVTALVADQTESSDAGLRISGPTDDGFAITAVTGAEPGDQVVAEGDAKVYVDQTAAMMLDDKVLDAQVTDQGGVQFALAEQP</sequence>
<comment type="caution">
    <text evidence="1">The sequence shown here is derived from an EMBL/GenBank/DDBJ whole genome shotgun (WGS) entry which is preliminary data.</text>
</comment>
<organism evidence="1 2">
    <name type="scientific">Mumia flava</name>
    <dbReference type="NCBI Taxonomy" id="1348852"/>
    <lineage>
        <taxon>Bacteria</taxon>
        <taxon>Bacillati</taxon>
        <taxon>Actinomycetota</taxon>
        <taxon>Actinomycetes</taxon>
        <taxon>Propionibacteriales</taxon>
        <taxon>Nocardioidaceae</taxon>
        <taxon>Mumia</taxon>
    </lineage>
</organism>
<dbReference type="Proteomes" id="UP000230842">
    <property type="component" value="Unassembled WGS sequence"/>
</dbReference>
<dbReference type="OrthoDB" id="4868950at2"/>
<proteinExistence type="predicted"/>
<dbReference type="AlphaFoldDB" id="A0A0B2BE75"/>
<evidence type="ECO:0000313" key="2">
    <source>
        <dbReference type="Proteomes" id="UP000230842"/>
    </source>
</evidence>
<dbReference type="InterPro" id="IPR035903">
    <property type="entry name" value="HesB-like_dom_sf"/>
</dbReference>
<dbReference type="EMBL" id="PGEZ01000002">
    <property type="protein sequence ID" value="PJJ53721.1"/>
    <property type="molecule type" value="Genomic_DNA"/>
</dbReference>
<protein>
    <submittedName>
        <fullName evidence="1">Fe-S cluster assembly iron-binding protein IscA</fullName>
    </submittedName>
</protein>
<dbReference type="RefSeq" id="WP_039356512.1">
    <property type="nucleotide sequence ID" value="NZ_PGEZ01000002.1"/>
</dbReference>
<dbReference type="SUPFAM" id="SSF89360">
    <property type="entry name" value="HesB-like domain"/>
    <property type="match status" value="1"/>
</dbReference>
<reference evidence="1 2" key="1">
    <citation type="submission" date="2017-11" db="EMBL/GenBank/DDBJ databases">
        <title>Genomic Encyclopedia of Archaeal and Bacterial Type Strains, Phase II (KMG-II): From Individual Species to Whole Genera.</title>
        <authorList>
            <person name="Goeker M."/>
        </authorList>
    </citation>
    <scope>NUCLEOTIDE SEQUENCE [LARGE SCALE GENOMIC DNA]</scope>
    <source>
        <strain evidence="1 2">DSM 27763</strain>
    </source>
</reference>